<keyword evidence="4" id="KW-0436">Ligase</keyword>
<organism evidence="13 14">
    <name type="scientific">Laetiporus sulphureus 93-53</name>
    <dbReference type="NCBI Taxonomy" id="1314785"/>
    <lineage>
        <taxon>Eukaryota</taxon>
        <taxon>Fungi</taxon>
        <taxon>Dikarya</taxon>
        <taxon>Basidiomycota</taxon>
        <taxon>Agaricomycotina</taxon>
        <taxon>Agaricomycetes</taxon>
        <taxon>Polyporales</taxon>
        <taxon>Laetiporus</taxon>
    </lineage>
</organism>
<dbReference type="PIRSF" id="PIRSF005378">
    <property type="entry name" value="RNA3'_term_phos_cycl_euk"/>
    <property type="match status" value="1"/>
</dbReference>
<keyword evidence="5 10" id="KW-0547">Nucleotide-binding</keyword>
<gene>
    <name evidence="13" type="ORF">LAESUDRAFT_814649</name>
</gene>
<dbReference type="InterPro" id="IPR017770">
    <property type="entry name" value="RNA3'_term_phos_cyc_type_1"/>
</dbReference>
<dbReference type="Gene3D" id="3.30.360.20">
    <property type="entry name" value="RNA 3'-terminal phosphate cyclase, insert domain"/>
    <property type="match status" value="1"/>
</dbReference>
<dbReference type="InterPro" id="IPR036553">
    <property type="entry name" value="RPTC_insert"/>
</dbReference>
<keyword evidence="14" id="KW-1185">Reference proteome</keyword>
<dbReference type="InParanoid" id="A0A165CWA1"/>
<reference evidence="13 14" key="1">
    <citation type="journal article" date="2016" name="Mol. Biol. Evol.">
        <title>Comparative Genomics of Early-Diverging Mushroom-Forming Fungi Provides Insights into the Origins of Lignocellulose Decay Capabilities.</title>
        <authorList>
            <person name="Nagy L.G."/>
            <person name="Riley R."/>
            <person name="Tritt A."/>
            <person name="Adam C."/>
            <person name="Daum C."/>
            <person name="Floudas D."/>
            <person name="Sun H."/>
            <person name="Yadav J.S."/>
            <person name="Pangilinan J."/>
            <person name="Larsson K.H."/>
            <person name="Matsuura K."/>
            <person name="Barry K."/>
            <person name="Labutti K."/>
            <person name="Kuo R."/>
            <person name="Ohm R.A."/>
            <person name="Bhattacharya S.S."/>
            <person name="Shirouzu T."/>
            <person name="Yoshinaga Y."/>
            <person name="Martin F.M."/>
            <person name="Grigoriev I.V."/>
            <person name="Hibbett D.S."/>
        </authorList>
    </citation>
    <scope>NUCLEOTIDE SEQUENCE [LARGE SCALE GENOMIC DNA]</scope>
    <source>
        <strain evidence="13 14">93-53</strain>
    </source>
</reference>
<evidence type="ECO:0000256" key="4">
    <source>
        <dbReference type="ARBA" id="ARBA00022598"/>
    </source>
</evidence>
<evidence type="ECO:0000259" key="12">
    <source>
        <dbReference type="Pfam" id="PF05189"/>
    </source>
</evidence>
<feature type="domain" description="RNA 3'-terminal phosphate cyclase" evidence="11">
    <location>
        <begin position="14"/>
        <end position="347"/>
    </location>
</feature>
<dbReference type="STRING" id="1314785.A0A165CWA1"/>
<feature type="domain" description="RNA 3'-terminal phosphate cyclase insert" evidence="12">
    <location>
        <begin position="193"/>
        <end position="294"/>
    </location>
</feature>
<dbReference type="Pfam" id="PF05189">
    <property type="entry name" value="RTC_insert"/>
    <property type="match status" value="1"/>
</dbReference>
<dbReference type="EMBL" id="KV427643">
    <property type="protein sequence ID" value="KZT03568.1"/>
    <property type="molecule type" value="Genomic_DNA"/>
</dbReference>
<feature type="binding site" evidence="10">
    <location>
        <position position="106"/>
    </location>
    <ligand>
        <name>ATP</name>
        <dbReference type="ChEBI" id="CHEBI:30616"/>
    </ligand>
</feature>
<comment type="similarity">
    <text evidence="1">Belongs to the RNA 3'-terminal cyclase family. Type 1 subfamily.</text>
</comment>
<dbReference type="GO" id="GO:0005524">
    <property type="term" value="F:ATP binding"/>
    <property type="evidence" value="ECO:0007669"/>
    <property type="project" value="UniProtKB-KW"/>
</dbReference>
<evidence type="ECO:0000256" key="9">
    <source>
        <dbReference type="PIRSR" id="PIRSR005378-1"/>
    </source>
</evidence>
<dbReference type="AlphaFoldDB" id="A0A165CWA1"/>
<feature type="binding site" evidence="10">
    <location>
        <begin position="303"/>
        <end position="307"/>
    </location>
    <ligand>
        <name>ATP</name>
        <dbReference type="ChEBI" id="CHEBI:30616"/>
    </ligand>
</feature>
<dbReference type="GeneID" id="63831641"/>
<accession>A0A165CWA1</accession>
<dbReference type="NCBIfam" id="TIGR03399">
    <property type="entry name" value="RNA_3prim_cycl"/>
    <property type="match status" value="1"/>
</dbReference>
<dbReference type="PANTHER" id="PTHR11096:SF0">
    <property type="entry name" value="RNA 3'-TERMINAL PHOSPHATE CYCLASE"/>
    <property type="match status" value="1"/>
</dbReference>
<evidence type="ECO:0000256" key="1">
    <source>
        <dbReference type="ARBA" id="ARBA00009206"/>
    </source>
</evidence>
<dbReference type="PROSITE" id="PS01287">
    <property type="entry name" value="RTC"/>
    <property type="match status" value="1"/>
</dbReference>
<feature type="active site" description="Tele-AMP-histidine intermediate" evidence="9">
    <location>
        <position position="329"/>
    </location>
</feature>
<evidence type="ECO:0000313" key="14">
    <source>
        <dbReference type="Proteomes" id="UP000076871"/>
    </source>
</evidence>
<evidence type="ECO:0000256" key="8">
    <source>
        <dbReference type="ARBA" id="ARBA00045867"/>
    </source>
</evidence>
<dbReference type="GO" id="GO:0003963">
    <property type="term" value="F:RNA-3'-phosphate cyclase activity"/>
    <property type="evidence" value="ECO:0007669"/>
    <property type="project" value="UniProtKB-EC"/>
</dbReference>
<proteinExistence type="inferred from homology"/>
<dbReference type="OrthoDB" id="25029at2759"/>
<protein>
    <recommendedName>
        <fullName evidence="3">RNA 3'-terminal phosphate cyclase</fullName>
        <ecNumber evidence="2">6.5.1.4</ecNumber>
    </recommendedName>
    <alternativeName>
        <fullName evidence="7">RNA terminal phosphate cyclase domain-containing protein 1</fullName>
    </alternativeName>
</protein>
<name>A0A165CWA1_9APHY</name>
<keyword evidence="10" id="KW-0067">ATP-binding</keyword>
<dbReference type="InterPro" id="IPR020719">
    <property type="entry name" value="RNA3'_term_phos_cycl-like_CS"/>
</dbReference>
<dbReference type="RefSeq" id="XP_040761308.1">
    <property type="nucleotide sequence ID" value="XM_040914614.1"/>
</dbReference>
<evidence type="ECO:0000256" key="5">
    <source>
        <dbReference type="ARBA" id="ARBA00022741"/>
    </source>
</evidence>
<sequence>MATVAPLAIDGSVLEGGGQLLRNSIALSALLARPISIHNIRSNRKPPGLKAQHVAGLRLVAELCGAQLIGCEPGSSSIELAPGPICLSRSYTADPRTAGSITLLLQVSLPCLLFSSHPTSTAPTYLTLRGGTNAMQAPQIDYTAHVFLPFLDRFLDLHPELCIYKRGYYPKGGGEVRLSVCPKDGPLPAVTLTERGKVISVGGRAYVAGLPAHLATTMRDAAAETLTRAGVDPALISITALREKPADAVGSGSGIVLWAEMESGCVIGGSALGSKGKDPAKVGHEAAEELASNLAHGGCVDEYMQDQMIIFLTLAQGTSCVKTGPLTLHTKTAIWVAEQLTDAKFTVQEQVEGTAQCLIQCDGIGYTPQHHEMKSSSP</sequence>
<dbReference type="Proteomes" id="UP000076871">
    <property type="component" value="Unassembled WGS sequence"/>
</dbReference>
<dbReference type="EC" id="6.5.1.4" evidence="2"/>
<comment type="function">
    <text evidence="8">Catalyzes the conversion of 3'-phosphate to a 2',3'-cyclic phosphodiester at the end of RNA. The mechanism of action of the enzyme occurs in 3 steps: (A) adenylation of the enzyme by ATP; (B) transfer of adenylate to an RNA-N3'P to produce RNA-N3'PP5'A; (C) and attack of the adjacent 2'-hydroxyl on the 3'-phosphorus in the diester linkage to produce the cyclic end product. Likely functions in some aspects of cellular RNA processing. Function plays an important role in regulating axon regeneration by inhibiting central nervous system (CNS) axon regeneration following optic nerve injury.</text>
</comment>
<dbReference type="InterPro" id="IPR023797">
    <property type="entry name" value="RNA3'_phos_cyclase_dom"/>
</dbReference>
<dbReference type="HAMAP" id="MF_00200">
    <property type="entry name" value="RTC"/>
    <property type="match status" value="1"/>
</dbReference>
<dbReference type="Gene3D" id="3.65.10.20">
    <property type="entry name" value="RNA 3'-terminal phosphate cyclase domain"/>
    <property type="match status" value="1"/>
</dbReference>
<dbReference type="SUPFAM" id="SSF55205">
    <property type="entry name" value="EPT/RTPC-like"/>
    <property type="match status" value="2"/>
</dbReference>
<dbReference type="PANTHER" id="PTHR11096">
    <property type="entry name" value="RNA 3' TERMINAL PHOSPHATE CYCLASE"/>
    <property type="match status" value="1"/>
</dbReference>
<dbReference type="GO" id="GO:0006396">
    <property type="term" value="P:RNA processing"/>
    <property type="evidence" value="ECO:0007669"/>
    <property type="project" value="InterPro"/>
</dbReference>
<dbReference type="InterPro" id="IPR000228">
    <property type="entry name" value="RNA3'_term_phos_cyc"/>
</dbReference>
<evidence type="ECO:0000256" key="10">
    <source>
        <dbReference type="PIRSR" id="PIRSR005378-2"/>
    </source>
</evidence>
<evidence type="ECO:0000256" key="7">
    <source>
        <dbReference type="ARBA" id="ARBA00032543"/>
    </source>
</evidence>
<evidence type="ECO:0000259" key="11">
    <source>
        <dbReference type="Pfam" id="PF01137"/>
    </source>
</evidence>
<dbReference type="GO" id="GO:0005634">
    <property type="term" value="C:nucleus"/>
    <property type="evidence" value="ECO:0007669"/>
    <property type="project" value="TreeGrafter"/>
</dbReference>
<dbReference type="InterPro" id="IPR037136">
    <property type="entry name" value="RNA3'_phos_cyclase_dom_sf"/>
</dbReference>
<dbReference type="InterPro" id="IPR013792">
    <property type="entry name" value="RNA3'P_cycl/enolpyr_Trfase_a/b"/>
</dbReference>
<evidence type="ECO:0000256" key="6">
    <source>
        <dbReference type="ARBA" id="ARBA00024481"/>
    </source>
</evidence>
<dbReference type="Pfam" id="PF01137">
    <property type="entry name" value="RTC"/>
    <property type="match status" value="1"/>
</dbReference>
<dbReference type="SUPFAM" id="SSF52913">
    <property type="entry name" value="RNA 3'-terminal phosphate cyclase, RPTC, insert domain"/>
    <property type="match status" value="1"/>
</dbReference>
<dbReference type="InterPro" id="IPR013791">
    <property type="entry name" value="RNA3'-term_phos_cycl_insert"/>
</dbReference>
<comment type="catalytic activity">
    <reaction evidence="6">
        <text>a 3'-end 3'-phospho-ribonucleotide-RNA + ATP = a 3'-end 2',3'-cyclophospho-ribonucleotide-RNA + AMP + diphosphate</text>
        <dbReference type="Rhea" id="RHEA:23976"/>
        <dbReference type="Rhea" id="RHEA-COMP:10463"/>
        <dbReference type="Rhea" id="RHEA-COMP:10464"/>
        <dbReference type="ChEBI" id="CHEBI:30616"/>
        <dbReference type="ChEBI" id="CHEBI:33019"/>
        <dbReference type="ChEBI" id="CHEBI:83062"/>
        <dbReference type="ChEBI" id="CHEBI:83064"/>
        <dbReference type="ChEBI" id="CHEBI:456215"/>
        <dbReference type="EC" id="6.5.1.4"/>
    </reaction>
</comment>
<dbReference type="FunFam" id="3.30.360.20:FF:000002">
    <property type="entry name" value="RNA terminal phosphate cyclase-like 1"/>
    <property type="match status" value="1"/>
</dbReference>
<evidence type="ECO:0000256" key="3">
    <source>
        <dbReference type="ARBA" id="ARBA00021428"/>
    </source>
</evidence>
<evidence type="ECO:0000313" key="13">
    <source>
        <dbReference type="EMBL" id="KZT03568.1"/>
    </source>
</evidence>
<evidence type="ECO:0000256" key="2">
    <source>
        <dbReference type="ARBA" id="ARBA00012725"/>
    </source>
</evidence>